<dbReference type="InterPro" id="IPR032710">
    <property type="entry name" value="NTF2-like_dom_sf"/>
</dbReference>
<organism evidence="2 3">
    <name type="scientific">Friedmanniella luteola</name>
    <dbReference type="NCBI Taxonomy" id="546871"/>
    <lineage>
        <taxon>Bacteria</taxon>
        <taxon>Bacillati</taxon>
        <taxon>Actinomycetota</taxon>
        <taxon>Actinomycetes</taxon>
        <taxon>Propionibacteriales</taxon>
        <taxon>Nocardioidaceae</taxon>
        <taxon>Friedmanniella</taxon>
    </lineage>
</organism>
<dbReference type="SUPFAM" id="SSF54427">
    <property type="entry name" value="NTF2-like"/>
    <property type="match status" value="1"/>
</dbReference>
<dbReference type="EMBL" id="LT629749">
    <property type="protein sequence ID" value="SDT35846.1"/>
    <property type="molecule type" value="Genomic_DNA"/>
</dbReference>
<sequence>MAVHRTQDLMDRYFAAMGADEDFSAFFEEDVTWLMVDSGHEVRGAGPVRAYLLELHSRMLSGEQRPLVVTDGHAILEGRSVNPGGGNGSGLAFCLVYDVGDERIAAMRCYGTLARLMPAGDEDGRPDHT</sequence>
<evidence type="ECO:0000313" key="2">
    <source>
        <dbReference type="EMBL" id="SDT35846.1"/>
    </source>
</evidence>
<evidence type="ECO:0000259" key="1">
    <source>
        <dbReference type="Pfam" id="PF12680"/>
    </source>
</evidence>
<name>A0A1H1ZRH7_9ACTN</name>
<dbReference type="OrthoDB" id="9810441at2"/>
<accession>A0A1H1ZRH7</accession>
<dbReference type="InterPro" id="IPR037401">
    <property type="entry name" value="SnoaL-like"/>
</dbReference>
<dbReference type="Gene3D" id="3.10.450.50">
    <property type="match status" value="1"/>
</dbReference>
<dbReference type="AlphaFoldDB" id="A0A1H1ZRH7"/>
<evidence type="ECO:0000313" key="3">
    <source>
        <dbReference type="Proteomes" id="UP000199092"/>
    </source>
</evidence>
<protein>
    <submittedName>
        <fullName evidence="2">SnoaL-like domain-containing protein</fullName>
    </submittedName>
</protein>
<reference evidence="2 3" key="1">
    <citation type="submission" date="2016-10" db="EMBL/GenBank/DDBJ databases">
        <authorList>
            <person name="de Groot N.N."/>
        </authorList>
    </citation>
    <scope>NUCLEOTIDE SEQUENCE [LARGE SCALE GENOMIC DNA]</scope>
    <source>
        <strain evidence="2 3">DSM 21741</strain>
    </source>
</reference>
<keyword evidence="3" id="KW-1185">Reference proteome</keyword>
<dbReference type="Pfam" id="PF12680">
    <property type="entry name" value="SnoaL_2"/>
    <property type="match status" value="1"/>
</dbReference>
<dbReference type="Proteomes" id="UP000199092">
    <property type="component" value="Chromosome I"/>
</dbReference>
<proteinExistence type="predicted"/>
<feature type="domain" description="SnoaL-like" evidence="1">
    <location>
        <begin position="12"/>
        <end position="106"/>
    </location>
</feature>
<gene>
    <name evidence="2" type="ORF">SAMN04488543_3929</name>
</gene>
<dbReference type="RefSeq" id="WP_091415106.1">
    <property type="nucleotide sequence ID" value="NZ_LT629749.1"/>
</dbReference>